<dbReference type="EMBL" id="CP049074">
    <property type="protein sequence ID" value="QKR00696.1"/>
    <property type="molecule type" value="Genomic_DNA"/>
</dbReference>
<organism evidence="6 7">
    <name type="scientific">Metallosphaera tengchongensis</name>
    <dbReference type="NCBI Taxonomy" id="1532350"/>
    <lineage>
        <taxon>Archaea</taxon>
        <taxon>Thermoproteota</taxon>
        <taxon>Thermoprotei</taxon>
        <taxon>Sulfolobales</taxon>
        <taxon>Sulfolobaceae</taxon>
        <taxon>Metallosphaera</taxon>
    </lineage>
</organism>
<evidence type="ECO:0000256" key="1">
    <source>
        <dbReference type="ARBA" id="ARBA00001933"/>
    </source>
</evidence>
<dbReference type="GO" id="GO:1901605">
    <property type="term" value="P:alpha-amino acid metabolic process"/>
    <property type="evidence" value="ECO:0007669"/>
    <property type="project" value="TreeGrafter"/>
</dbReference>
<evidence type="ECO:0000313" key="6">
    <source>
        <dbReference type="EMBL" id="QKR00696.1"/>
    </source>
</evidence>
<keyword evidence="7" id="KW-1185">Reference proteome</keyword>
<dbReference type="SUPFAM" id="SSF53383">
    <property type="entry name" value="PLP-dependent transferases"/>
    <property type="match status" value="1"/>
</dbReference>
<evidence type="ECO:0000259" key="5">
    <source>
        <dbReference type="Pfam" id="PF00155"/>
    </source>
</evidence>
<dbReference type="OrthoDB" id="33635at2157"/>
<dbReference type="GO" id="GO:0008483">
    <property type="term" value="F:transaminase activity"/>
    <property type="evidence" value="ECO:0007669"/>
    <property type="project" value="UniProtKB-KW"/>
</dbReference>
<dbReference type="GeneID" id="55642302"/>
<dbReference type="CDD" id="cd00609">
    <property type="entry name" value="AAT_like"/>
    <property type="match status" value="1"/>
</dbReference>
<evidence type="ECO:0000256" key="3">
    <source>
        <dbReference type="ARBA" id="ARBA00022679"/>
    </source>
</evidence>
<dbReference type="PANTHER" id="PTHR42790">
    <property type="entry name" value="AMINOTRANSFERASE"/>
    <property type="match status" value="1"/>
</dbReference>
<dbReference type="InterPro" id="IPR050859">
    <property type="entry name" value="Class-I_PLP-dep_aminotransf"/>
</dbReference>
<dbReference type="InterPro" id="IPR004839">
    <property type="entry name" value="Aminotransferase_I/II_large"/>
</dbReference>
<dbReference type="AlphaFoldDB" id="A0A6N0NV61"/>
<evidence type="ECO:0000256" key="4">
    <source>
        <dbReference type="ARBA" id="ARBA00022898"/>
    </source>
</evidence>
<evidence type="ECO:0000313" key="7">
    <source>
        <dbReference type="Proteomes" id="UP000509301"/>
    </source>
</evidence>
<accession>A0A6N0NV61</accession>
<protein>
    <submittedName>
        <fullName evidence="6">PLP-dependent aminotransferase family protein</fullName>
    </submittedName>
</protein>
<dbReference type="Gene3D" id="3.90.1150.10">
    <property type="entry name" value="Aspartate Aminotransferase, domain 1"/>
    <property type="match status" value="1"/>
</dbReference>
<dbReference type="RefSeq" id="WP_174631966.1">
    <property type="nucleotide sequence ID" value="NZ_CP049074.1"/>
</dbReference>
<gene>
    <name evidence="6" type="ORF">GWK48_10120</name>
</gene>
<keyword evidence="3 6" id="KW-0808">Transferase</keyword>
<proteinExistence type="predicted"/>
<dbReference type="InterPro" id="IPR015421">
    <property type="entry name" value="PyrdxlP-dep_Trfase_major"/>
</dbReference>
<dbReference type="Pfam" id="PF00155">
    <property type="entry name" value="Aminotran_1_2"/>
    <property type="match status" value="1"/>
</dbReference>
<keyword evidence="2 6" id="KW-0032">Aminotransferase</keyword>
<comment type="cofactor">
    <cofactor evidence="1">
        <name>pyridoxal 5'-phosphate</name>
        <dbReference type="ChEBI" id="CHEBI:597326"/>
    </cofactor>
</comment>
<dbReference type="Proteomes" id="UP000509301">
    <property type="component" value="Chromosome"/>
</dbReference>
<dbReference type="InterPro" id="IPR015422">
    <property type="entry name" value="PyrdxlP-dep_Trfase_small"/>
</dbReference>
<dbReference type="Gene3D" id="3.40.640.10">
    <property type="entry name" value="Type I PLP-dependent aspartate aminotransferase-like (Major domain)"/>
    <property type="match status" value="1"/>
</dbReference>
<name>A0A6N0NV61_9CREN</name>
<reference evidence="6 7" key="1">
    <citation type="submission" date="2020-02" db="EMBL/GenBank/DDBJ databases">
        <title>Comparative genome analysis reveals the metabolism and evolution of the thermophilic archaeal genus Metallosphaera.</title>
        <authorList>
            <person name="Jiang C."/>
        </authorList>
    </citation>
    <scope>NUCLEOTIDE SEQUENCE [LARGE SCALE GENOMIC DNA]</scope>
    <source>
        <strain evidence="6 7">Ric-A</strain>
    </source>
</reference>
<keyword evidence="4" id="KW-0663">Pyridoxal phosphate</keyword>
<evidence type="ECO:0000256" key="2">
    <source>
        <dbReference type="ARBA" id="ARBA00022576"/>
    </source>
</evidence>
<feature type="domain" description="Aminotransferase class I/classII large" evidence="5">
    <location>
        <begin position="3"/>
        <end position="357"/>
    </location>
</feature>
<dbReference type="KEGG" id="mten:GWK48_10120"/>
<sequence>MPINLASGSPDPRTVPLEDMGRLVDEILVRRGREALDYSETSGDSDVRGRIAQFLMERGIKAEYDDVLLTNGAKEAIFLVSELFSPNTVSSEEPTFQGFISTLSYRGIRAYPIPWDEQGPMLHIMERRLKALKMWADPVKYFYVIPVHNPTGWVMSLERKKYLMELAQDFDFKIVEDDIYGVFTYDSPPQSTLKSLDSEERVIYISSFSKILSPGLRVGFIAYEGEEIEKFRRLKREVNHQVSTLDQLIVGEMLKKGIIEQLLESSRSLYRRKRDLMMQSIEEFFPSSVGCTFSRGGFFTLCRGEGIISNALVTESAKRGVRVMPGELFFYSEESGRNSFRLSFSYSSEQEVKEGVKILGQLLRERR</sequence>
<dbReference type="InterPro" id="IPR015424">
    <property type="entry name" value="PyrdxlP-dep_Trfase"/>
</dbReference>
<dbReference type="GO" id="GO:0030170">
    <property type="term" value="F:pyridoxal phosphate binding"/>
    <property type="evidence" value="ECO:0007669"/>
    <property type="project" value="InterPro"/>
</dbReference>
<dbReference type="PANTHER" id="PTHR42790:SF19">
    <property type="entry name" value="KYNURENINE_ALPHA-AMINOADIPATE AMINOTRANSFERASE, MITOCHONDRIAL"/>
    <property type="match status" value="1"/>
</dbReference>